<reference evidence="2 3" key="1">
    <citation type="submission" date="2023-03" db="EMBL/GenBank/DDBJ databases">
        <title>High-quality genome of Scylla paramamosain provides insights in environmental adaptation.</title>
        <authorList>
            <person name="Zhang L."/>
        </authorList>
    </citation>
    <scope>NUCLEOTIDE SEQUENCE [LARGE SCALE GENOMIC DNA]</scope>
    <source>
        <strain evidence="2">LZ_2023a</strain>
        <tissue evidence="2">Muscle</tissue>
    </source>
</reference>
<feature type="compositionally biased region" description="Polar residues" evidence="1">
    <location>
        <begin position="377"/>
        <end position="389"/>
    </location>
</feature>
<feature type="compositionally biased region" description="Polar residues" evidence="1">
    <location>
        <begin position="291"/>
        <end position="306"/>
    </location>
</feature>
<feature type="region of interest" description="Disordered" evidence="1">
    <location>
        <begin position="373"/>
        <end position="451"/>
    </location>
</feature>
<proteinExistence type="predicted"/>
<evidence type="ECO:0000256" key="1">
    <source>
        <dbReference type="SAM" id="MobiDB-lite"/>
    </source>
</evidence>
<dbReference type="Proteomes" id="UP001487740">
    <property type="component" value="Unassembled WGS sequence"/>
</dbReference>
<feature type="compositionally biased region" description="Low complexity" evidence="1">
    <location>
        <begin position="419"/>
        <end position="434"/>
    </location>
</feature>
<comment type="caution">
    <text evidence="2">The sequence shown here is derived from an EMBL/GenBank/DDBJ whole genome shotgun (WGS) entry which is preliminary data.</text>
</comment>
<organism evidence="2 3">
    <name type="scientific">Scylla paramamosain</name>
    <name type="common">Mud crab</name>
    <dbReference type="NCBI Taxonomy" id="85552"/>
    <lineage>
        <taxon>Eukaryota</taxon>
        <taxon>Metazoa</taxon>
        <taxon>Ecdysozoa</taxon>
        <taxon>Arthropoda</taxon>
        <taxon>Crustacea</taxon>
        <taxon>Multicrustacea</taxon>
        <taxon>Malacostraca</taxon>
        <taxon>Eumalacostraca</taxon>
        <taxon>Eucarida</taxon>
        <taxon>Decapoda</taxon>
        <taxon>Pleocyemata</taxon>
        <taxon>Brachyura</taxon>
        <taxon>Eubrachyura</taxon>
        <taxon>Portunoidea</taxon>
        <taxon>Portunidae</taxon>
        <taxon>Portuninae</taxon>
        <taxon>Scylla</taxon>
    </lineage>
</organism>
<feature type="region of interest" description="Disordered" evidence="1">
    <location>
        <begin position="283"/>
        <end position="308"/>
    </location>
</feature>
<evidence type="ECO:0000313" key="3">
    <source>
        <dbReference type="Proteomes" id="UP001487740"/>
    </source>
</evidence>
<dbReference type="AlphaFoldDB" id="A0AAW0U1E9"/>
<sequence>MSDPAQHLGRLAPADAAAALNWRHATSEAYLVDLVDRAPPLHALANRCAATHTVRGYPHWRAPASLVLAAGPDASLPPTTGPALSTVSPTMGRVKIKHPRPKELATRSRLLQLLAPTVRVTRLIPTTDSVVVLTASDKDTDSIFQEDVLQKLSSEHFTAILPPELKVQRTVLCSRLDDLVYQYEASDMKKEVERVQTWAKIQEVKEETYIPLLTCNIYYAIEDHSTKQCPCPQGYKVCSECGSNDHTFRESTSPSKQCLHCGQDHSCMAMCCPARKKAYKEKEERLHTESTRSTSISYGQAASTSAPEGPQGLNLIGLVCVMHAHMVNCAELGSFQSTLSTSLAMNGLSDIKLPPNPPSQAIIRAIIGKMSPVQEGPASSQPKQDSSPLVTDGEGYSSPLEEEESDLEAEEVGVENAPSVTVPTQSRRTSSSPTLHDVRTLQNLQNPSFTPNIYSMQDSHLNSEPRLLTIGSRFAPRQDDDST</sequence>
<dbReference type="EMBL" id="JARAKH010000020">
    <property type="protein sequence ID" value="KAK8393515.1"/>
    <property type="molecule type" value="Genomic_DNA"/>
</dbReference>
<feature type="compositionally biased region" description="Acidic residues" evidence="1">
    <location>
        <begin position="400"/>
        <end position="413"/>
    </location>
</feature>
<keyword evidence="3" id="KW-1185">Reference proteome</keyword>
<accession>A0AAW0U1E9</accession>
<name>A0AAW0U1E9_SCYPA</name>
<gene>
    <name evidence="2" type="ORF">O3P69_006685</name>
</gene>
<evidence type="ECO:0000313" key="2">
    <source>
        <dbReference type="EMBL" id="KAK8393515.1"/>
    </source>
</evidence>
<protein>
    <submittedName>
        <fullName evidence="2">Uncharacterized protein</fullName>
    </submittedName>
</protein>
<feature type="compositionally biased region" description="Polar residues" evidence="1">
    <location>
        <begin position="440"/>
        <end position="451"/>
    </location>
</feature>